<dbReference type="InterPro" id="IPR009100">
    <property type="entry name" value="AcylCoA_DH/oxidase_NM_dom_sf"/>
</dbReference>
<evidence type="ECO:0000256" key="2">
    <source>
        <dbReference type="ARBA" id="ARBA00009347"/>
    </source>
</evidence>
<dbReference type="InterPro" id="IPR037069">
    <property type="entry name" value="AcylCoA_DH/ox_N_sf"/>
</dbReference>
<evidence type="ECO:0000313" key="8">
    <source>
        <dbReference type="EMBL" id="NMG00721.1"/>
    </source>
</evidence>
<dbReference type="Pfam" id="PF00441">
    <property type="entry name" value="Acyl-CoA_dh_1"/>
    <property type="match status" value="1"/>
</dbReference>
<evidence type="ECO:0000256" key="3">
    <source>
        <dbReference type="ARBA" id="ARBA00022630"/>
    </source>
</evidence>
<dbReference type="InterPro" id="IPR013786">
    <property type="entry name" value="AcylCoA_DH/ox_N"/>
</dbReference>
<organism evidence="8 9">
    <name type="scientific">Aromatoleum toluolicum</name>
    <dbReference type="NCBI Taxonomy" id="90060"/>
    <lineage>
        <taxon>Bacteria</taxon>
        <taxon>Pseudomonadati</taxon>
        <taxon>Pseudomonadota</taxon>
        <taxon>Betaproteobacteria</taxon>
        <taxon>Rhodocyclales</taxon>
        <taxon>Rhodocyclaceae</taxon>
        <taxon>Aromatoleum</taxon>
    </lineage>
</organism>
<dbReference type="SUPFAM" id="SSF56645">
    <property type="entry name" value="Acyl-CoA dehydrogenase NM domain-like"/>
    <property type="match status" value="1"/>
</dbReference>
<dbReference type="PANTHER" id="PTHR43884">
    <property type="entry name" value="ACYL-COA DEHYDROGENASE"/>
    <property type="match status" value="1"/>
</dbReference>
<evidence type="ECO:0000256" key="4">
    <source>
        <dbReference type="ARBA" id="ARBA00022827"/>
    </source>
</evidence>
<keyword evidence="5" id="KW-0560">Oxidoreductase</keyword>
<dbReference type="SUPFAM" id="SSF47203">
    <property type="entry name" value="Acyl-CoA dehydrogenase C-terminal domain-like"/>
    <property type="match status" value="1"/>
</dbReference>
<dbReference type="InterPro" id="IPR046373">
    <property type="entry name" value="Acyl-CoA_Oxase/DH_mid-dom_sf"/>
</dbReference>
<protein>
    <submittedName>
        <fullName evidence="8">Acyl-CoA dehydrogenase</fullName>
    </submittedName>
</protein>
<evidence type="ECO:0000256" key="1">
    <source>
        <dbReference type="ARBA" id="ARBA00001974"/>
    </source>
</evidence>
<dbReference type="Pfam" id="PF02771">
    <property type="entry name" value="Acyl-CoA_dh_N"/>
    <property type="match status" value="1"/>
</dbReference>
<dbReference type="Gene3D" id="1.10.540.10">
    <property type="entry name" value="Acyl-CoA dehydrogenase/oxidase, N-terminal domain"/>
    <property type="match status" value="1"/>
</dbReference>
<dbReference type="EMBL" id="WTVS01000094">
    <property type="protein sequence ID" value="NMG00721.1"/>
    <property type="molecule type" value="Genomic_DNA"/>
</dbReference>
<evidence type="ECO:0000313" key="9">
    <source>
        <dbReference type="Proteomes" id="UP000634522"/>
    </source>
</evidence>
<keyword evidence="9" id="KW-1185">Reference proteome</keyword>
<name>A0ABX1NNJ2_9RHOO</name>
<accession>A0ABX1NNJ2</accession>
<sequence length="371" mass="40334">MENALLLSEEQLALQDTAAAFLAEFANARKPRDEDASLWRRISELGWPAVQVPEDLGGLGMGAVELALLMEEMGRRLIRSPYFASVVLAQTALLEVGNTAARERFLPELASGEVNATLILAPGLVWAPDAIGIECRREGDGWVINGDVAQVLDDGSAAMAFVAARTEDGFGLFHVSAHAAGVERSPLDVWDLTRPQCVWRFREQRIAADARIDAPRKLDAGLARTVSLAALQLAAEQVGGAAACLDMTVAYTKERVQFARPVASFQAVKHRCAQMMVKLETARSAVRGVAASVARLEDPDALACEVAVARVLASDAYRYCAQEAVQLHGGVGFTWEYDPQLHFKRAQWGSQWLGPASRWRERVATQLLDLA</sequence>
<dbReference type="CDD" id="cd00567">
    <property type="entry name" value="ACAD"/>
    <property type="match status" value="1"/>
</dbReference>
<dbReference type="RefSeq" id="WP_169143234.1">
    <property type="nucleotide sequence ID" value="NZ_WTVS01000094.1"/>
</dbReference>
<comment type="caution">
    <text evidence="8">The sequence shown here is derived from an EMBL/GenBank/DDBJ whole genome shotgun (WGS) entry which is preliminary data.</text>
</comment>
<evidence type="ECO:0000259" key="6">
    <source>
        <dbReference type="Pfam" id="PF00441"/>
    </source>
</evidence>
<feature type="domain" description="Acyl-CoA dehydrogenase/oxidase N-terminal" evidence="7">
    <location>
        <begin position="8"/>
        <end position="113"/>
    </location>
</feature>
<dbReference type="Gene3D" id="2.40.110.10">
    <property type="entry name" value="Butyryl-CoA Dehydrogenase, subunit A, domain 2"/>
    <property type="match status" value="1"/>
</dbReference>
<reference evidence="8 9" key="1">
    <citation type="submission" date="2019-12" db="EMBL/GenBank/DDBJ databases">
        <title>Comparative genomics gives insights into the taxonomy of the Azoarcus-Aromatoleum group and reveals separate origins of nif in the plant-associated Azoarcus and non-plant-associated Aromatoleum sub-groups.</title>
        <authorList>
            <person name="Lafos M."/>
            <person name="Maluk M."/>
            <person name="Batista M."/>
            <person name="Junghare M."/>
            <person name="Carmona M."/>
            <person name="Faoro H."/>
            <person name="Cruz L.M."/>
            <person name="Battistoni F."/>
            <person name="De Souza E."/>
            <person name="Pedrosa F."/>
            <person name="Chen W.-M."/>
            <person name="Poole P.S."/>
            <person name="Dixon R.A."/>
            <person name="James E.K."/>
        </authorList>
    </citation>
    <scope>NUCLEOTIDE SEQUENCE [LARGE SCALE GENOMIC DNA]</scope>
    <source>
        <strain evidence="8 9">T</strain>
    </source>
</reference>
<proteinExistence type="inferred from homology"/>
<comment type="cofactor">
    <cofactor evidence="1">
        <name>FAD</name>
        <dbReference type="ChEBI" id="CHEBI:57692"/>
    </cofactor>
</comment>
<keyword evidence="3" id="KW-0285">Flavoprotein</keyword>
<feature type="domain" description="Acyl-CoA dehydrogenase/oxidase C-terminal" evidence="6">
    <location>
        <begin position="229"/>
        <end position="367"/>
    </location>
</feature>
<dbReference type="InterPro" id="IPR036250">
    <property type="entry name" value="AcylCo_DH-like_C"/>
</dbReference>
<comment type="similarity">
    <text evidence="2">Belongs to the acyl-CoA dehydrogenase family.</text>
</comment>
<evidence type="ECO:0000256" key="5">
    <source>
        <dbReference type="ARBA" id="ARBA00023002"/>
    </source>
</evidence>
<keyword evidence="4" id="KW-0274">FAD</keyword>
<evidence type="ECO:0000259" key="7">
    <source>
        <dbReference type="Pfam" id="PF02771"/>
    </source>
</evidence>
<dbReference type="PANTHER" id="PTHR43884:SF20">
    <property type="entry name" value="ACYL-COA DEHYDROGENASE FADE28"/>
    <property type="match status" value="1"/>
</dbReference>
<dbReference type="Gene3D" id="1.20.140.10">
    <property type="entry name" value="Butyryl-CoA Dehydrogenase, subunit A, domain 3"/>
    <property type="match status" value="1"/>
</dbReference>
<gene>
    <name evidence="8" type="ORF">GPA27_25390</name>
</gene>
<dbReference type="Proteomes" id="UP000634522">
    <property type="component" value="Unassembled WGS sequence"/>
</dbReference>
<dbReference type="InterPro" id="IPR009075">
    <property type="entry name" value="AcylCo_DH/oxidase_C"/>
</dbReference>